<comment type="caution">
    <text evidence="1">The sequence shown here is derived from an EMBL/GenBank/DDBJ whole genome shotgun (WGS) entry which is preliminary data.</text>
</comment>
<gene>
    <name evidence="1" type="ORF">F4821DRAFT_179817</name>
</gene>
<protein>
    <submittedName>
        <fullName evidence="1">Uncharacterized protein</fullName>
    </submittedName>
</protein>
<keyword evidence="2" id="KW-1185">Reference proteome</keyword>
<evidence type="ECO:0000313" key="2">
    <source>
        <dbReference type="Proteomes" id="UP001497680"/>
    </source>
</evidence>
<name>A0ACC0CUB0_9PEZI</name>
<reference evidence="1 2" key="1">
    <citation type="journal article" date="2022" name="New Phytol.">
        <title>Ecological generalism drives hyperdiversity of secondary metabolite gene clusters in xylarialean endophytes.</title>
        <authorList>
            <person name="Franco M.E.E."/>
            <person name="Wisecaver J.H."/>
            <person name="Arnold A.E."/>
            <person name="Ju Y.M."/>
            <person name="Slot J.C."/>
            <person name="Ahrendt S."/>
            <person name="Moore L.P."/>
            <person name="Eastman K.E."/>
            <person name="Scott K."/>
            <person name="Konkel Z."/>
            <person name="Mondo S.J."/>
            <person name="Kuo A."/>
            <person name="Hayes R.D."/>
            <person name="Haridas S."/>
            <person name="Andreopoulos B."/>
            <person name="Riley R."/>
            <person name="LaButti K."/>
            <person name="Pangilinan J."/>
            <person name="Lipzen A."/>
            <person name="Amirebrahimi M."/>
            <person name="Yan J."/>
            <person name="Adam C."/>
            <person name="Keymanesh K."/>
            <person name="Ng V."/>
            <person name="Louie K."/>
            <person name="Northen T."/>
            <person name="Drula E."/>
            <person name="Henrissat B."/>
            <person name="Hsieh H.M."/>
            <person name="Youens-Clark K."/>
            <person name="Lutzoni F."/>
            <person name="Miadlikowska J."/>
            <person name="Eastwood D.C."/>
            <person name="Hamelin R.C."/>
            <person name="Grigoriev I.V."/>
            <person name="U'Ren J.M."/>
        </authorList>
    </citation>
    <scope>NUCLEOTIDE SEQUENCE [LARGE SCALE GENOMIC DNA]</scope>
    <source>
        <strain evidence="1 2">ER1909</strain>
    </source>
</reference>
<evidence type="ECO:0000313" key="1">
    <source>
        <dbReference type="EMBL" id="KAI6084019.1"/>
    </source>
</evidence>
<sequence>MKSLSLFAGLLLNSLLATAAPAPDLQERSLEERQIIFPKCMPTGKDYCTVYMATGDTKDEIYRTAALFDNNCKLTQAIMTDKTNPKITLKGHMKNYADIRVDDFYRPRGWLSYLDEDTPLGDNMVCYKYPGTDGVGCRKAFWCG</sequence>
<accession>A0ACC0CUB0</accession>
<organism evidence="1 2">
    <name type="scientific">Hypoxylon rubiginosum</name>
    <dbReference type="NCBI Taxonomy" id="110542"/>
    <lineage>
        <taxon>Eukaryota</taxon>
        <taxon>Fungi</taxon>
        <taxon>Dikarya</taxon>
        <taxon>Ascomycota</taxon>
        <taxon>Pezizomycotina</taxon>
        <taxon>Sordariomycetes</taxon>
        <taxon>Xylariomycetidae</taxon>
        <taxon>Xylariales</taxon>
        <taxon>Hypoxylaceae</taxon>
        <taxon>Hypoxylon</taxon>
    </lineage>
</organism>
<dbReference type="EMBL" id="MU394343">
    <property type="protein sequence ID" value="KAI6084019.1"/>
    <property type="molecule type" value="Genomic_DNA"/>
</dbReference>
<proteinExistence type="predicted"/>
<dbReference type="Proteomes" id="UP001497680">
    <property type="component" value="Unassembled WGS sequence"/>
</dbReference>